<feature type="chain" id="PRO_5040264128" description="Mid2 domain-containing protein" evidence="3">
    <location>
        <begin position="27"/>
        <end position="305"/>
    </location>
</feature>
<dbReference type="Proteomes" id="UP000807342">
    <property type="component" value="Unassembled WGS sequence"/>
</dbReference>
<gene>
    <name evidence="4" type="ORF">P691DRAFT_806804</name>
</gene>
<dbReference type="EMBL" id="MU151053">
    <property type="protein sequence ID" value="KAF9454635.1"/>
    <property type="molecule type" value="Genomic_DNA"/>
</dbReference>
<evidence type="ECO:0000256" key="3">
    <source>
        <dbReference type="SAM" id="SignalP"/>
    </source>
</evidence>
<evidence type="ECO:0008006" key="6">
    <source>
        <dbReference type="Google" id="ProtNLM"/>
    </source>
</evidence>
<keyword evidence="2" id="KW-0812">Transmembrane</keyword>
<keyword evidence="2" id="KW-0472">Membrane</keyword>
<feature type="compositionally biased region" description="Low complexity" evidence="1">
    <location>
        <begin position="163"/>
        <end position="201"/>
    </location>
</feature>
<dbReference type="PANTHER" id="PTHR16861">
    <property type="entry name" value="GLYCOPROTEIN 38"/>
    <property type="match status" value="1"/>
</dbReference>
<organism evidence="4 5">
    <name type="scientific">Macrolepiota fuliginosa MF-IS2</name>
    <dbReference type="NCBI Taxonomy" id="1400762"/>
    <lineage>
        <taxon>Eukaryota</taxon>
        <taxon>Fungi</taxon>
        <taxon>Dikarya</taxon>
        <taxon>Basidiomycota</taxon>
        <taxon>Agaricomycotina</taxon>
        <taxon>Agaricomycetes</taxon>
        <taxon>Agaricomycetidae</taxon>
        <taxon>Agaricales</taxon>
        <taxon>Agaricineae</taxon>
        <taxon>Agaricaceae</taxon>
        <taxon>Macrolepiota</taxon>
    </lineage>
</organism>
<keyword evidence="2" id="KW-1133">Transmembrane helix</keyword>
<evidence type="ECO:0000256" key="1">
    <source>
        <dbReference type="SAM" id="MobiDB-lite"/>
    </source>
</evidence>
<reference evidence="4" key="1">
    <citation type="submission" date="2020-11" db="EMBL/GenBank/DDBJ databases">
        <authorList>
            <consortium name="DOE Joint Genome Institute"/>
            <person name="Ahrendt S."/>
            <person name="Riley R."/>
            <person name="Andreopoulos W."/>
            <person name="Labutti K."/>
            <person name="Pangilinan J."/>
            <person name="Ruiz-Duenas F.J."/>
            <person name="Barrasa J.M."/>
            <person name="Sanchez-Garcia M."/>
            <person name="Camarero S."/>
            <person name="Miyauchi S."/>
            <person name="Serrano A."/>
            <person name="Linde D."/>
            <person name="Babiker R."/>
            <person name="Drula E."/>
            <person name="Ayuso-Fernandez I."/>
            <person name="Pacheco R."/>
            <person name="Padilla G."/>
            <person name="Ferreira P."/>
            <person name="Barriuso J."/>
            <person name="Kellner H."/>
            <person name="Castanera R."/>
            <person name="Alfaro M."/>
            <person name="Ramirez L."/>
            <person name="Pisabarro A.G."/>
            <person name="Kuo A."/>
            <person name="Tritt A."/>
            <person name="Lipzen A."/>
            <person name="He G."/>
            <person name="Yan M."/>
            <person name="Ng V."/>
            <person name="Cullen D."/>
            <person name="Martin F."/>
            <person name="Rosso M.-N."/>
            <person name="Henrissat B."/>
            <person name="Hibbett D."/>
            <person name="Martinez A.T."/>
            <person name="Grigoriev I.V."/>
        </authorList>
    </citation>
    <scope>NUCLEOTIDE SEQUENCE</scope>
    <source>
        <strain evidence="4">MF-IS2</strain>
    </source>
</reference>
<feature type="signal peptide" evidence="3">
    <location>
        <begin position="1"/>
        <end position="26"/>
    </location>
</feature>
<feature type="transmembrane region" description="Helical" evidence="2">
    <location>
        <begin position="207"/>
        <end position="231"/>
    </location>
</feature>
<evidence type="ECO:0000313" key="5">
    <source>
        <dbReference type="Proteomes" id="UP000807342"/>
    </source>
</evidence>
<comment type="caution">
    <text evidence="4">The sequence shown here is derived from an EMBL/GenBank/DDBJ whole genome shotgun (WGS) entry which is preliminary data.</text>
</comment>
<dbReference type="PANTHER" id="PTHR16861:SF4">
    <property type="entry name" value="SH3 DOMAIN PROTEIN (AFU_ORTHOLOGUE AFUA_1G13610)"/>
    <property type="match status" value="1"/>
</dbReference>
<evidence type="ECO:0000313" key="4">
    <source>
        <dbReference type="EMBL" id="KAF9454635.1"/>
    </source>
</evidence>
<accession>A0A9P5XPP3</accession>
<keyword evidence="3" id="KW-0732">Signal</keyword>
<proteinExistence type="predicted"/>
<sequence length="305" mass="32153">MAQAFTMMKALRTGIVSLAVATLVLAQSSNVTQCIPDYQWSINSRGQTPCLVGAFLESACGASTSVDQVPPGNHYIGPDLTRATPCLCNSVTYSLISACGGCQNRTFIDYATWIQNCVNVVKTTQYPDTIPNVTEVPSWAFLNISLTGNTFDPTAAEQEAERAAASPSSTTSTTDAFPQSTPPSSSTPAAPSSSPSTADSGGLSSGAIAGITIGILVFVITVLLLIFWATLRARKRRNHRSALLGAPFSSTGEKYHHGPSSLPPGHVHARSLSDPASIVTPYVYVSNTKVLCSIGNLCCFRTLRT</sequence>
<dbReference type="CDD" id="cd12087">
    <property type="entry name" value="TM_EGFR-like"/>
    <property type="match status" value="1"/>
</dbReference>
<dbReference type="OrthoDB" id="2576311at2759"/>
<name>A0A9P5XPP3_9AGAR</name>
<feature type="region of interest" description="Disordered" evidence="1">
    <location>
        <begin position="156"/>
        <end position="201"/>
    </location>
</feature>
<keyword evidence="5" id="KW-1185">Reference proteome</keyword>
<evidence type="ECO:0000256" key="2">
    <source>
        <dbReference type="SAM" id="Phobius"/>
    </source>
</evidence>
<protein>
    <recommendedName>
        <fullName evidence="6">Mid2 domain-containing protein</fullName>
    </recommendedName>
</protein>
<dbReference type="AlphaFoldDB" id="A0A9P5XPP3"/>